<name>K3V9I7_FUSPC</name>
<dbReference type="KEGG" id="fpu:FPSE_09514"/>
<proteinExistence type="predicted"/>
<dbReference type="HOGENOM" id="CLU_131061_0_0_1"/>
<dbReference type="EMBL" id="AFNW01000311">
    <property type="protein sequence ID" value="EKJ70297.1"/>
    <property type="molecule type" value="Genomic_DNA"/>
</dbReference>
<gene>
    <name evidence="1" type="ORF">FPSE_09514</name>
</gene>
<evidence type="ECO:0000313" key="2">
    <source>
        <dbReference type="Proteomes" id="UP000007978"/>
    </source>
</evidence>
<keyword evidence="2" id="KW-1185">Reference proteome</keyword>
<dbReference type="GeneID" id="20368131"/>
<dbReference type="AlphaFoldDB" id="K3V9I7"/>
<organism evidence="1 2">
    <name type="scientific">Fusarium pseudograminearum (strain CS3096)</name>
    <name type="common">Wheat and barley crown-rot fungus</name>
    <dbReference type="NCBI Taxonomy" id="1028729"/>
    <lineage>
        <taxon>Eukaryota</taxon>
        <taxon>Fungi</taxon>
        <taxon>Dikarya</taxon>
        <taxon>Ascomycota</taxon>
        <taxon>Pezizomycotina</taxon>
        <taxon>Sordariomycetes</taxon>
        <taxon>Hypocreomycetidae</taxon>
        <taxon>Hypocreales</taxon>
        <taxon>Nectriaceae</taxon>
        <taxon>Fusarium</taxon>
    </lineage>
</organism>
<accession>K3V9I7</accession>
<dbReference type="OrthoDB" id="5084083at2759"/>
<sequence length="167" mass="18380">MSVPCLVENDALADWAAWDESLGWVMEDPDPVMDQPPTETPASPKPTITELKATIDARVRLAAEPISRARRLTGRWRGRLCRVVGIGCYGLEILCWAKLQRHLRSKPHLRHEEALAAARVETAQQVAVVEDGGLPAERAMNSAHSAVGDGDEEALPKQNVHGYAQMR</sequence>
<comment type="caution">
    <text evidence="1">The sequence shown here is derived from an EMBL/GenBank/DDBJ whole genome shotgun (WGS) entry which is preliminary data.</text>
</comment>
<protein>
    <submittedName>
        <fullName evidence="1">Uncharacterized protein</fullName>
    </submittedName>
</protein>
<reference evidence="1 2" key="1">
    <citation type="journal article" date="2012" name="PLoS Pathog.">
        <title>Comparative pathogenomics reveals horizontally acquired novel virulence genes in fungi infecting cereal hosts.</title>
        <authorList>
            <person name="Gardiner D.M."/>
            <person name="McDonald M.C."/>
            <person name="Covarelli L."/>
            <person name="Solomon P.S."/>
            <person name="Rusu A.G."/>
            <person name="Marshall M."/>
            <person name="Kazan K."/>
            <person name="Chakraborty S."/>
            <person name="McDonald B.A."/>
            <person name="Manners J.M."/>
        </authorList>
    </citation>
    <scope>NUCLEOTIDE SEQUENCE [LARGE SCALE GENOMIC DNA]</scope>
    <source>
        <strain evidence="1 2">CS3096</strain>
    </source>
</reference>
<dbReference type="Proteomes" id="UP000007978">
    <property type="component" value="Chromosome 2"/>
</dbReference>
<dbReference type="RefSeq" id="XP_009260906.1">
    <property type="nucleotide sequence ID" value="XM_009262631.1"/>
</dbReference>
<evidence type="ECO:0000313" key="1">
    <source>
        <dbReference type="EMBL" id="EKJ70297.1"/>
    </source>
</evidence>